<evidence type="ECO:0000256" key="3">
    <source>
        <dbReference type="ARBA" id="ARBA00022553"/>
    </source>
</evidence>
<dbReference type="PANTHER" id="PTHR42878">
    <property type="entry name" value="TWO-COMPONENT HISTIDINE KINASE"/>
    <property type="match status" value="1"/>
</dbReference>
<sequence length="534" mass="61273">MSEKKIILPDSVIFPERNKANHNDELLLVNKRLAQQIEERKKRAAELIIANTELAFQNKEKEKRAAELVIANAELAYQNQEKEDRAAELVIANTELAYQNKEKQKRADELSIANSELLFQNKEKEKRAAELVIANAELAYQNQEKEDRAAELVIANKELTFQNKEKEKRAAELVIANTELAYQNKEKQKRADELSIANSELLYQNKEKEKRAAELVIANAELAYQNQEKEDRAAELVIANKELTFQNKEKEKRAAELVIANTELAYQNKEKEKRAAELLIANAELTFQNNEKEKRAAELILANNELEAFTYISSHHLQEPLRKIQVFSDRISTDEHHNLTDKGKYYFERIEVAAFHMQALINDLLTYSRTSVTEKKFENLNLNTIINKVQEDLKEEIIAKKAIIEIFGDCNAFIIPSQFQQLVYNLLSNSLKFSKKAEIPHIVIKSFYTKPKTKKLQSTNYCHITISDNGIGFDSQFESRVFEMFQQLNNKADYKGTGIGLAIVKKIVENHNGIITATGKLDHGAKFDIYIPVV</sequence>
<proteinExistence type="predicted"/>
<organism evidence="8 9">
    <name type="scientific">Flavobacterium azizsancarii</name>
    <dbReference type="NCBI Taxonomy" id="2961580"/>
    <lineage>
        <taxon>Bacteria</taxon>
        <taxon>Pseudomonadati</taxon>
        <taxon>Bacteroidota</taxon>
        <taxon>Flavobacteriia</taxon>
        <taxon>Flavobacteriales</taxon>
        <taxon>Flavobacteriaceae</taxon>
        <taxon>Flavobacterium</taxon>
    </lineage>
</organism>
<dbReference type="InterPro" id="IPR036097">
    <property type="entry name" value="HisK_dim/P_sf"/>
</dbReference>
<evidence type="ECO:0000256" key="6">
    <source>
        <dbReference type="SAM" id="Coils"/>
    </source>
</evidence>
<keyword evidence="9" id="KW-1185">Reference proteome</keyword>
<dbReference type="RefSeq" id="WP_271338365.1">
    <property type="nucleotide sequence ID" value="NZ_JAMZNK010000060.1"/>
</dbReference>
<comment type="caution">
    <text evidence="8">The sequence shown here is derived from an EMBL/GenBank/DDBJ whole genome shotgun (WGS) entry which is preliminary data.</text>
</comment>
<dbReference type="SUPFAM" id="SSF55874">
    <property type="entry name" value="ATPase domain of HSP90 chaperone/DNA topoisomerase II/histidine kinase"/>
    <property type="match status" value="1"/>
</dbReference>
<dbReference type="EC" id="2.7.13.3" evidence="2"/>
<evidence type="ECO:0000313" key="9">
    <source>
        <dbReference type="Proteomes" id="UP001212170"/>
    </source>
</evidence>
<dbReference type="Proteomes" id="UP001212170">
    <property type="component" value="Unassembled WGS sequence"/>
</dbReference>
<feature type="coiled-coil region" evidence="6">
    <location>
        <begin position="119"/>
        <end position="293"/>
    </location>
</feature>
<keyword evidence="3" id="KW-0597">Phosphoprotein</keyword>
<dbReference type="InterPro" id="IPR050351">
    <property type="entry name" value="BphY/WalK/GraS-like"/>
</dbReference>
<name>A0ABT4WIH0_9FLAO</name>
<feature type="coiled-coil region" evidence="6">
    <location>
        <begin position="30"/>
        <end position="83"/>
    </location>
</feature>
<keyword evidence="6" id="KW-0175">Coiled coil</keyword>
<evidence type="ECO:0000256" key="5">
    <source>
        <dbReference type="ARBA" id="ARBA00022777"/>
    </source>
</evidence>
<evidence type="ECO:0000256" key="2">
    <source>
        <dbReference type="ARBA" id="ARBA00012438"/>
    </source>
</evidence>
<dbReference type="InterPro" id="IPR036890">
    <property type="entry name" value="HATPase_C_sf"/>
</dbReference>
<dbReference type="EMBL" id="JAMZNK010000060">
    <property type="protein sequence ID" value="MDA6072393.1"/>
    <property type="molecule type" value="Genomic_DNA"/>
</dbReference>
<protein>
    <recommendedName>
        <fullName evidence="2">histidine kinase</fullName>
        <ecNumber evidence="2">2.7.13.3</ecNumber>
    </recommendedName>
</protein>
<keyword evidence="8" id="KW-0547">Nucleotide-binding</keyword>
<dbReference type="PANTHER" id="PTHR42878:SF15">
    <property type="entry name" value="BACTERIOPHYTOCHROME"/>
    <property type="match status" value="1"/>
</dbReference>
<dbReference type="GO" id="GO:0005524">
    <property type="term" value="F:ATP binding"/>
    <property type="evidence" value="ECO:0007669"/>
    <property type="project" value="UniProtKB-KW"/>
</dbReference>
<gene>
    <name evidence="8" type="ORF">NJT12_22465</name>
</gene>
<dbReference type="InterPro" id="IPR003594">
    <property type="entry name" value="HATPase_dom"/>
</dbReference>
<evidence type="ECO:0000256" key="1">
    <source>
        <dbReference type="ARBA" id="ARBA00000085"/>
    </source>
</evidence>
<dbReference type="PROSITE" id="PS50109">
    <property type="entry name" value="HIS_KIN"/>
    <property type="match status" value="1"/>
</dbReference>
<dbReference type="SMART" id="SM00387">
    <property type="entry name" value="HATPase_c"/>
    <property type="match status" value="1"/>
</dbReference>
<dbReference type="Pfam" id="PF00512">
    <property type="entry name" value="HisKA"/>
    <property type="match status" value="1"/>
</dbReference>
<keyword evidence="8" id="KW-0067">ATP-binding</keyword>
<dbReference type="InterPro" id="IPR004358">
    <property type="entry name" value="Sig_transdc_His_kin-like_C"/>
</dbReference>
<dbReference type="SUPFAM" id="SSF47384">
    <property type="entry name" value="Homodimeric domain of signal transducing histidine kinase"/>
    <property type="match status" value="1"/>
</dbReference>
<dbReference type="Gene3D" id="3.30.565.10">
    <property type="entry name" value="Histidine kinase-like ATPase, C-terminal domain"/>
    <property type="match status" value="1"/>
</dbReference>
<dbReference type="PRINTS" id="PR00344">
    <property type="entry name" value="BCTRLSENSOR"/>
</dbReference>
<dbReference type="InterPro" id="IPR005467">
    <property type="entry name" value="His_kinase_dom"/>
</dbReference>
<comment type="catalytic activity">
    <reaction evidence="1">
        <text>ATP + protein L-histidine = ADP + protein N-phospho-L-histidine.</text>
        <dbReference type="EC" id="2.7.13.3"/>
    </reaction>
</comment>
<evidence type="ECO:0000313" key="8">
    <source>
        <dbReference type="EMBL" id="MDA6072393.1"/>
    </source>
</evidence>
<feature type="domain" description="Histidine kinase" evidence="7">
    <location>
        <begin position="312"/>
        <end position="534"/>
    </location>
</feature>
<reference evidence="8 9" key="1">
    <citation type="journal article" date="2023" name="Chemosphere">
        <title>Whole genome analysis of Flavobacterium aziz-sancarii sp. nov., isolated from Ardley Island (Antarctica), revealed a rich resistome and bioremediation potential.</title>
        <authorList>
            <person name="Otur C."/>
            <person name="Okay S."/>
            <person name="Kurt-Kizildogan A."/>
        </authorList>
    </citation>
    <scope>NUCLEOTIDE SEQUENCE [LARGE SCALE GENOMIC DNA]</scope>
    <source>
        <strain evidence="8 9">AC</strain>
    </source>
</reference>
<keyword evidence="5" id="KW-0418">Kinase</keyword>
<evidence type="ECO:0000256" key="4">
    <source>
        <dbReference type="ARBA" id="ARBA00022679"/>
    </source>
</evidence>
<dbReference type="Gene3D" id="1.10.287.130">
    <property type="match status" value="1"/>
</dbReference>
<dbReference type="CDD" id="cd00082">
    <property type="entry name" value="HisKA"/>
    <property type="match status" value="1"/>
</dbReference>
<keyword evidence="4" id="KW-0808">Transferase</keyword>
<accession>A0ABT4WIH0</accession>
<dbReference type="Pfam" id="PF02518">
    <property type="entry name" value="HATPase_c"/>
    <property type="match status" value="1"/>
</dbReference>
<evidence type="ECO:0000259" key="7">
    <source>
        <dbReference type="PROSITE" id="PS50109"/>
    </source>
</evidence>
<dbReference type="InterPro" id="IPR003661">
    <property type="entry name" value="HisK_dim/P_dom"/>
</dbReference>